<feature type="domain" description="FMN-binding" evidence="3">
    <location>
        <begin position="96"/>
        <end position="173"/>
    </location>
</feature>
<gene>
    <name evidence="4" type="ORF">DN069_06985</name>
</gene>
<feature type="signal peptide" evidence="2">
    <location>
        <begin position="1"/>
        <end position="28"/>
    </location>
</feature>
<dbReference type="GO" id="GO:0016020">
    <property type="term" value="C:membrane"/>
    <property type="evidence" value="ECO:0007669"/>
    <property type="project" value="InterPro"/>
</dbReference>
<dbReference type="OrthoDB" id="8099475at2"/>
<proteinExistence type="predicted"/>
<sequence>MRRAIVTTTATAAGVVLLLSLKPHGSQSASAQAPVISSGSDTSNTSNTGNTGSGSSSTGSSSSGSGSSAGSGSSTSAPSGTKSGSGSYTGTAVDTRYGPVQVRIDVSGGKVSKIDVLQYPNGQQRDQDINSYALPVLNQEALSAQSAQIDAVSGATYTSDGYTQSLQSALDQAGLK</sequence>
<evidence type="ECO:0000313" key="4">
    <source>
        <dbReference type="EMBL" id="RAG86364.1"/>
    </source>
</evidence>
<dbReference type="EMBL" id="QKYN01000028">
    <property type="protein sequence ID" value="RAG86364.1"/>
    <property type="molecule type" value="Genomic_DNA"/>
</dbReference>
<keyword evidence="2" id="KW-0732">Signal</keyword>
<accession>A0A2X0IMK3</accession>
<dbReference type="RefSeq" id="WP_111499964.1">
    <property type="nucleotide sequence ID" value="NZ_QKYN01000028.1"/>
</dbReference>
<feature type="compositionally biased region" description="Low complexity" evidence="1">
    <location>
        <begin position="37"/>
        <end position="91"/>
    </location>
</feature>
<dbReference type="Pfam" id="PF04205">
    <property type="entry name" value="FMN_bind"/>
    <property type="match status" value="1"/>
</dbReference>
<evidence type="ECO:0000256" key="2">
    <source>
        <dbReference type="SAM" id="SignalP"/>
    </source>
</evidence>
<dbReference type="AlphaFoldDB" id="A0A2X0IMK3"/>
<dbReference type="Gene3D" id="3.90.1010.20">
    <property type="match status" value="1"/>
</dbReference>
<feature type="chain" id="PRO_5016057709" evidence="2">
    <location>
        <begin position="29"/>
        <end position="176"/>
    </location>
</feature>
<evidence type="ECO:0000313" key="5">
    <source>
        <dbReference type="Proteomes" id="UP000248889"/>
    </source>
</evidence>
<evidence type="ECO:0000259" key="3">
    <source>
        <dbReference type="SMART" id="SM00900"/>
    </source>
</evidence>
<protein>
    <submittedName>
        <fullName evidence="4">FMN-binding protein</fullName>
    </submittedName>
</protein>
<name>A0A2X0IMK3_9ACTN</name>
<feature type="region of interest" description="Disordered" evidence="1">
    <location>
        <begin position="24"/>
        <end position="94"/>
    </location>
</feature>
<dbReference type="InterPro" id="IPR007329">
    <property type="entry name" value="FMN-bd"/>
</dbReference>
<dbReference type="Proteomes" id="UP000248889">
    <property type="component" value="Unassembled WGS sequence"/>
</dbReference>
<dbReference type="GO" id="GO:0010181">
    <property type="term" value="F:FMN binding"/>
    <property type="evidence" value="ECO:0007669"/>
    <property type="project" value="InterPro"/>
</dbReference>
<organism evidence="4 5">
    <name type="scientific">Streptacidiphilus pinicola</name>
    <dbReference type="NCBI Taxonomy" id="2219663"/>
    <lineage>
        <taxon>Bacteria</taxon>
        <taxon>Bacillati</taxon>
        <taxon>Actinomycetota</taxon>
        <taxon>Actinomycetes</taxon>
        <taxon>Kitasatosporales</taxon>
        <taxon>Streptomycetaceae</taxon>
        <taxon>Streptacidiphilus</taxon>
    </lineage>
</organism>
<dbReference type="SMART" id="SM00900">
    <property type="entry name" value="FMN_bind"/>
    <property type="match status" value="1"/>
</dbReference>
<reference evidence="4 5" key="1">
    <citation type="submission" date="2018-06" db="EMBL/GenBank/DDBJ databases">
        <title>Streptacidiphilus pinicola sp. nov., isolated from pine grove soil.</title>
        <authorList>
            <person name="Roh S.G."/>
            <person name="Park S."/>
            <person name="Kim M.-K."/>
            <person name="Yun B.-R."/>
            <person name="Park J."/>
            <person name="Kim M.J."/>
            <person name="Kim Y.S."/>
            <person name="Kim S.B."/>
        </authorList>
    </citation>
    <scope>NUCLEOTIDE SEQUENCE [LARGE SCALE GENOMIC DNA]</scope>
    <source>
        <strain evidence="4 5">MMS16-CNU450</strain>
    </source>
</reference>
<keyword evidence="5" id="KW-1185">Reference proteome</keyword>
<comment type="caution">
    <text evidence="4">The sequence shown here is derived from an EMBL/GenBank/DDBJ whole genome shotgun (WGS) entry which is preliminary data.</text>
</comment>
<evidence type="ECO:0000256" key="1">
    <source>
        <dbReference type="SAM" id="MobiDB-lite"/>
    </source>
</evidence>